<sequence length="87" mass="9982">MVASILNPYFHDRDLSRVSIASRLPVTGFRSRRSAVDESPFIDTHTRKTHRRRIGAVMGLFRNSTINFASQSEEKPVHCVKQPFILQ</sequence>
<accession>A0AA38MBA9</accession>
<dbReference type="EMBL" id="JALNTZ010000006">
    <property type="protein sequence ID" value="KAJ3650064.1"/>
    <property type="molecule type" value="Genomic_DNA"/>
</dbReference>
<evidence type="ECO:0000313" key="1">
    <source>
        <dbReference type="EMBL" id="KAJ3649435.1"/>
    </source>
</evidence>
<reference evidence="2" key="1">
    <citation type="journal article" date="2023" name="G3 (Bethesda)">
        <title>Whole genome assemblies of Zophobas morio and Tenebrio molitor.</title>
        <authorList>
            <person name="Kaur S."/>
            <person name="Stinson S.A."/>
            <person name="diCenzo G.C."/>
        </authorList>
    </citation>
    <scope>NUCLEOTIDE SEQUENCE</scope>
    <source>
        <strain evidence="2">QUZm001</strain>
    </source>
</reference>
<dbReference type="AlphaFoldDB" id="A0AA38MBA9"/>
<name>A0AA38MBA9_9CUCU</name>
<evidence type="ECO:0000313" key="3">
    <source>
        <dbReference type="Proteomes" id="UP001168821"/>
    </source>
</evidence>
<comment type="caution">
    <text evidence="2">The sequence shown here is derived from an EMBL/GenBank/DDBJ whole genome shotgun (WGS) entry which is preliminary data.</text>
</comment>
<keyword evidence="3" id="KW-1185">Reference proteome</keyword>
<proteinExistence type="predicted"/>
<protein>
    <submittedName>
        <fullName evidence="2">Uncharacterized protein</fullName>
    </submittedName>
</protein>
<gene>
    <name evidence="1" type="ORF">Zmor_021177</name>
    <name evidence="2" type="ORF">Zmor_021773</name>
</gene>
<dbReference type="Proteomes" id="UP001168821">
    <property type="component" value="Unassembled WGS sequence"/>
</dbReference>
<dbReference type="EMBL" id="JALNTZ010000006">
    <property type="protein sequence ID" value="KAJ3649435.1"/>
    <property type="molecule type" value="Genomic_DNA"/>
</dbReference>
<organism evidence="2 3">
    <name type="scientific">Zophobas morio</name>
    <dbReference type="NCBI Taxonomy" id="2755281"/>
    <lineage>
        <taxon>Eukaryota</taxon>
        <taxon>Metazoa</taxon>
        <taxon>Ecdysozoa</taxon>
        <taxon>Arthropoda</taxon>
        <taxon>Hexapoda</taxon>
        <taxon>Insecta</taxon>
        <taxon>Pterygota</taxon>
        <taxon>Neoptera</taxon>
        <taxon>Endopterygota</taxon>
        <taxon>Coleoptera</taxon>
        <taxon>Polyphaga</taxon>
        <taxon>Cucujiformia</taxon>
        <taxon>Tenebrionidae</taxon>
        <taxon>Zophobas</taxon>
    </lineage>
</organism>
<evidence type="ECO:0000313" key="2">
    <source>
        <dbReference type="EMBL" id="KAJ3650064.1"/>
    </source>
</evidence>